<proteinExistence type="predicted"/>
<keyword evidence="2" id="KW-1185">Reference proteome</keyword>
<dbReference type="OrthoDB" id="6496131at2759"/>
<dbReference type="AlphaFoldDB" id="A0A0C2M710"/>
<sequence>MSTVMCHLANIVSKLSSTPAFESFNSSKDMFPCNLSRKRKSKLLYLFGRETFEDLGKTRPGLETDLSYYEITKLLSDFSDNVVHLIFARIEFSRCFLKPDQSYKEWVAELRSIGKRCQFQCRKEDCKCYLIDDNIRDWIILRTPHKNIQSDFLQQTNLTLYKLVSILESMVLTSKTMQAIDRADDAFSIHKQSKGKNDENCLVRHSRRGCPHYSKRCNQCGNIRHIQEVCLMTNVEVKPSQKLPLRSKDWRVNELPINLCYVINIPVIICGRDRFSG</sequence>
<gene>
    <name evidence="1" type="ORF">RF11_09002</name>
</gene>
<evidence type="ECO:0000313" key="2">
    <source>
        <dbReference type="Proteomes" id="UP000031668"/>
    </source>
</evidence>
<comment type="caution">
    <text evidence="1">The sequence shown here is derived from an EMBL/GenBank/DDBJ whole genome shotgun (WGS) entry which is preliminary data.</text>
</comment>
<organism evidence="1 2">
    <name type="scientific">Thelohanellus kitauei</name>
    <name type="common">Myxosporean</name>
    <dbReference type="NCBI Taxonomy" id="669202"/>
    <lineage>
        <taxon>Eukaryota</taxon>
        <taxon>Metazoa</taxon>
        <taxon>Cnidaria</taxon>
        <taxon>Myxozoa</taxon>
        <taxon>Myxosporea</taxon>
        <taxon>Bivalvulida</taxon>
        <taxon>Platysporina</taxon>
        <taxon>Myxobolidae</taxon>
        <taxon>Thelohanellus</taxon>
    </lineage>
</organism>
<protein>
    <submittedName>
        <fullName evidence="1">Uncharacterized protein</fullName>
    </submittedName>
</protein>
<reference evidence="1 2" key="1">
    <citation type="journal article" date="2014" name="Genome Biol. Evol.">
        <title>The genome of the myxosporean Thelohanellus kitauei shows adaptations to nutrient acquisition within its fish host.</title>
        <authorList>
            <person name="Yang Y."/>
            <person name="Xiong J."/>
            <person name="Zhou Z."/>
            <person name="Huo F."/>
            <person name="Miao W."/>
            <person name="Ran C."/>
            <person name="Liu Y."/>
            <person name="Zhang J."/>
            <person name="Feng J."/>
            <person name="Wang M."/>
            <person name="Wang M."/>
            <person name="Wang L."/>
            <person name="Yao B."/>
        </authorList>
    </citation>
    <scope>NUCLEOTIDE SEQUENCE [LARGE SCALE GENOMIC DNA]</scope>
    <source>
        <strain evidence="1">Wuqing</strain>
    </source>
</reference>
<name>A0A0C2M710_THEKT</name>
<dbReference type="EMBL" id="JWZT01004873">
    <property type="protein sequence ID" value="KII62825.1"/>
    <property type="molecule type" value="Genomic_DNA"/>
</dbReference>
<accession>A0A0C2M710</accession>
<evidence type="ECO:0000313" key="1">
    <source>
        <dbReference type="EMBL" id="KII62825.1"/>
    </source>
</evidence>
<dbReference type="Proteomes" id="UP000031668">
    <property type="component" value="Unassembled WGS sequence"/>
</dbReference>